<keyword evidence="2" id="KW-1185">Reference proteome</keyword>
<dbReference type="AlphaFoldDB" id="A0AAD7WX04"/>
<organism evidence="1 2">
    <name type="scientific">Aldrovandia affinis</name>
    <dbReference type="NCBI Taxonomy" id="143900"/>
    <lineage>
        <taxon>Eukaryota</taxon>
        <taxon>Metazoa</taxon>
        <taxon>Chordata</taxon>
        <taxon>Craniata</taxon>
        <taxon>Vertebrata</taxon>
        <taxon>Euteleostomi</taxon>
        <taxon>Actinopterygii</taxon>
        <taxon>Neopterygii</taxon>
        <taxon>Teleostei</taxon>
        <taxon>Notacanthiformes</taxon>
        <taxon>Halosauridae</taxon>
        <taxon>Aldrovandia</taxon>
    </lineage>
</organism>
<proteinExistence type="predicted"/>
<dbReference type="EMBL" id="JAINUG010000018">
    <property type="protein sequence ID" value="KAJ8412736.1"/>
    <property type="molecule type" value="Genomic_DNA"/>
</dbReference>
<evidence type="ECO:0000313" key="2">
    <source>
        <dbReference type="Proteomes" id="UP001221898"/>
    </source>
</evidence>
<protein>
    <submittedName>
        <fullName evidence="1">Uncharacterized protein</fullName>
    </submittedName>
</protein>
<comment type="caution">
    <text evidence="1">The sequence shown here is derived from an EMBL/GenBank/DDBJ whole genome shotgun (WGS) entry which is preliminary data.</text>
</comment>
<gene>
    <name evidence="1" type="ORF">AAFF_G00116870</name>
</gene>
<name>A0AAD7WX04_9TELE</name>
<sequence>MDGWMDGRWQVRFRVKSGSLAAEPLPDPRSLNAMPPSRASTCEGKLLTVASGWRRSVLLDERSCRWFCLQAARVSARSVGPDRTWSPWRGSFVDPVRERTKL</sequence>
<evidence type="ECO:0000313" key="1">
    <source>
        <dbReference type="EMBL" id="KAJ8412736.1"/>
    </source>
</evidence>
<reference evidence="1" key="1">
    <citation type="journal article" date="2023" name="Science">
        <title>Genome structures resolve the early diversification of teleost fishes.</title>
        <authorList>
            <person name="Parey E."/>
            <person name="Louis A."/>
            <person name="Montfort J."/>
            <person name="Bouchez O."/>
            <person name="Roques C."/>
            <person name="Iampietro C."/>
            <person name="Lluch J."/>
            <person name="Castinel A."/>
            <person name="Donnadieu C."/>
            <person name="Desvignes T."/>
            <person name="Floi Bucao C."/>
            <person name="Jouanno E."/>
            <person name="Wen M."/>
            <person name="Mejri S."/>
            <person name="Dirks R."/>
            <person name="Jansen H."/>
            <person name="Henkel C."/>
            <person name="Chen W.J."/>
            <person name="Zahm M."/>
            <person name="Cabau C."/>
            <person name="Klopp C."/>
            <person name="Thompson A.W."/>
            <person name="Robinson-Rechavi M."/>
            <person name="Braasch I."/>
            <person name="Lecointre G."/>
            <person name="Bobe J."/>
            <person name="Postlethwait J.H."/>
            <person name="Berthelot C."/>
            <person name="Roest Crollius H."/>
            <person name="Guiguen Y."/>
        </authorList>
    </citation>
    <scope>NUCLEOTIDE SEQUENCE</scope>
    <source>
        <strain evidence="1">NC1722</strain>
    </source>
</reference>
<accession>A0AAD7WX04</accession>
<dbReference type="Proteomes" id="UP001221898">
    <property type="component" value="Unassembled WGS sequence"/>
</dbReference>